<dbReference type="PANTHER" id="PTHR34203:SF15">
    <property type="entry name" value="SLL1173 PROTEIN"/>
    <property type="match status" value="1"/>
</dbReference>
<sequence length="309" mass="35077">METVHSIAELIEQQKDVITSLEYSGKILKFLTNSPYPLKRVCTLEVAEPETIAWLNAIPSDEVLWDVGANMGIFSLYAAIIRGIQVCSFEPEASNYSLLTRNIQLNNLANKVTALCCGLSNENSIRTLFKYCDFESSGINSVGEEVDAHLRPKKSLSKQTVITFTGDELANSKGFSSPQHIKIDVDGIEHLIISGLHNTLKNNCKSLLVELNLTLSEHREVVAILHGHGFKTHLQLTEDTRIKNGYWKDMVNMIFSRDDSMLKDIAHNYYKFTKQSTDYHAYQLALSENRSEQFYKTSHPIRLECMRRK</sequence>
<protein>
    <recommendedName>
        <fullName evidence="1">Methyltransferase FkbM domain-containing protein</fullName>
    </recommendedName>
</protein>
<dbReference type="InterPro" id="IPR052514">
    <property type="entry name" value="SAM-dependent_MTase"/>
</dbReference>
<dbReference type="SUPFAM" id="SSF53335">
    <property type="entry name" value="S-adenosyl-L-methionine-dependent methyltransferases"/>
    <property type="match status" value="1"/>
</dbReference>
<evidence type="ECO:0000259" key="1">
    <source>
        <dbReference type="Pfam" id="PF05050"/>
    </source>
</evidence>
<proteinExistence type="predicted"/>
<dbReference type="Gene3D" id="3.40.50.150">
    <property type="entry name" value="Vaccinia Virus protein VP39"/>
    <property type="match status" value="1"/>
</dbReference>
<dbReference type="Pfam" id="PF05050">
    <property type="entry name" value="Methyltransf_21"/>
    <property type="match status" value="1"/>
</dbReference>
<dbReference type="Proteomes" id="UP000241986">
    <property type="component" value="Unassembled WGS sequence"/>
</dbReference>
<dbReference type="InterPro" id="IPR006342">
    <property type="entry name" value="FkbM_mtfrase"/>
</dbReference>
<dbReference type="NCBIfam" id="TIGR01444">
    <property type="entry name" value="fkbM_fam"/>
    <property type="match status" value="1"/>
</dbReference>
<evidence type="ECO:0000313" key="2">
    <source>
        <dbReference type="EMBL" id="PTH82203.1"/>
    </source>
</evidence>
<name>A0A2T4N5W6_AERVE</name>
<dbReference type="AlphaFoldDB" id="A0A2T4N5W6"/>
<feature type="domain" description="Methyltransferase FkbM" evidence="1">
    <location>
        <begin position="66"/>
        <end position="231"/>
    </location>
</feature>
<dbReference type="EMBL" id="PZKL01000014">
    <property type="protein sequence ID" value="PTH82203.1"/>
    <property type="molecule type" value="Genomic_DNA"/>
</dbReference>
<comment type="caution">
    <text evidence="2">The sequence shown here is derived from an EMBL/GenBank/DDBJ whole genome shotgun (WGS) entry which is preliminary data.</text>
</comment>
<reference evidence="2 3" key="1">
    <citation type="submission" date="2018-03" db="EMBL/GenBank/DDBJ databases">
        <title>Aeromonas veronii whole genome sequencing and analysis.</title>
        <authorList>
            <person name="Xie H."/>
            <person name="Liu T."/>
            <person name="Wang K."/>
        </authorList>
    </citation>
    <scope>NUCLEOTIDE SEQUENCE [LARGE SCALE GENOMIC DNA]</scope>
    <source>
        <strain evidence="2 3">XH.VA.1</strain>
    </source>
</reference>
<organism evidence="2 3">
    <name type="scientific">Aeromonas veronii</name>
    <dbReference type="NCBI Taxonomy" id="654"/>
    <lineage>
        <taxon>Bacteria</taxon>
        <taxon>Pseudomonadati</taxon>
        <taxon>Pseudomonadota</taxon>
        <taxon>Gammaproteobacteria</taxon>
        <taxon>Aeromonadales</taxon>
        <taxon>Aeromonadaceae</taxon>
        <taxon>Aeromonas</taxon>
    </lineage>
</organism>
<accession>A0A2T4N5W6</accession>
<evidence type="ECO:0000313" key="3">
    <source>
        <dbReference type="Proteomes" id="UP000241986"/>
    </source>
</evidence>
<dbReference type="PANTHER" id="PTHR34203">
    <property type="entry name" value="METHYLTRANSFERASE, FKBM FAMILY PROTEIN"/>
    <property type="match status" value="1"/>
</dbReference>
<dbReference type="RefSeq" id="WP_107682681.1">
    <property type="nucleotide sequence ID" value="NZ_PZKL01000014.1"/>
</dbReference>
<gene>
    <name evidence="2" type="ORF">DAA48_04835</name>
</gene>
<dbReference type="InterPro" id="IPR029063">
    <property type="entry name" value="SAM-dependent_MTases_sf"/>
</dbReference>